<comment type="caution">
    <text evidence="3">The sequence shown here is derived from an EMBL/GenBank/DDBJ whole genome shotgun (WGS) entry which is preliminary data.</text>
</comment>
<evidence type="ECO:0000313" key="3">
    <source>
        <dbReference type="EMBL" id="CAK0860003.1"/>
    </source>
</evidence>
<reference evidence="3" key="1">
    <citation type="submission" date="2023-10" db="EMBL/GenBank/DDBJ databases">
        <authorList>
            <person name="Chen Y."/>
            <person name="Shah S."/>
            <person name="Dougan E. K."/>
            <person name="Thang M."/>
            <person name="Chan C."/>
        </authorList>
    </citation>
    <scope>NUCLEOTIDE SEQUENCE [LARGE SCALE GENOMIC DNA]</scope>
</reference>
<evidence type="ECO:0000256" key="1">
    <source>
        <dbReference type="SAM" id="MobiDB-lite"/>
    </source>
</evidence>
<protein>
    <submittedName>
        <fullName evidence="3">Uncharacterized protein</fullName>
    </submittedName>
</protein>
<keyword evidence="2" id="KW-1133">Transmembrane helix</keyword>
<proteinExistence type="predicted"/>
<feature type="transmembrane region" description="Helical" evidence="2">
    <location>
        <begin position="103"/>
        <end position="121"/>
    </location>
</feature>
<dbReference type="EMBL" id="CAUYUJ010015945">
    <property type="protein sequence ID" value="CAK0860003.1"/>
    <property type="molecule type" value="Genomic_DNA"/>
</dbReference>
<keyword evidence="2" id="KW-0472">Membrane</keyword>
<organism evidence="3 4">
    <name type="scientific">Prorocentrum cordatum</name>
    <dbReference type="NCBI Taxonomy" id="2364126"/>
    <lineage>
        <taxon>Eukaryota</taxon>
        <taxon>Sar</taxon>
        <taxon>Alveolata</taxon>
        <taxon>Dinophyceae</taxon>
        <taxon>Prorocentrales</taxon>
        <taxon>Prorocentraceae</taxon>
        <taxon>Prorocentrum</taxon>
    </lineage>
</organism>
<evidence type="ECO:0000256" key="2">
    <source>
        <dbReference type="SAM" id="Phobius"/>
    </source>
</evidence>
<feature type="region of interest" description="Disordered" evidence="1">
    <location>
        <begin position="23"/>
        <end position="60"/>
    </location>
</feature>
<dbReference type="Proteomes" id="UP001189429">
    <property type="component" value="Unassembled WGS sequence"/>
</dbReference>
<evidence type="ECO:0000313" key="4">
    <source>
        <dbReference type="Proteomes" id="UP001189429"/>
    </source>
</evidence>
<keyword evidence="4" id="KW-1185">Reference proteome</keyword>
<accession>A0ABN9ULL5</accession>
<name>A0ABN9ULL5_9DINO</name>
<sequence length="123" mass="13578">MSTSLSADLHSNLLAYVLKHRRPRRVAQRSSFAGKKTPPTLSCPPGNRGGKFAPPAASAPGPVLRPRWLAASREPRGFSFEPQWPPFIAPSRAGVWLSREPPILDLLVWPLLLFLLLLLLAPR</sequence>
<keyword evidence="2" id="KW-0812">Transmembrane</keyword>
<gene>
    <name evidence="3" type="ORF">PCOR1329_LOCUS49132</name>
</gene>